<reference evidence="2 3" key="1">
    <citation type="journal article" date="2022" name="Nat. Plants">
        <title>Genomes of leafy and leafless Platanthera orchids illuminate the evolution of mycoheterotrophy.</title>
        <authorList>
            <person name="Li M.H."/>
            <person name="Liu K.W."/>
            <person name="Li Z."/>
            <person name="Lu H.C."/>
            <person name="Ye Q.L."/>
            <person name="Zhang D."/>
            <person name="Wang J.Y."/>
            <person name="Li Y.F."/>
            <person name="Zhong Z.M."/>
            <person name="Liu X."/>
            <person name="Yu X."/>
            <person name="Liu D.K."/>
            <person name="Tu X.D."/>
            <person name="Liu B."/>
            <person name="Hao Y."/>
            <person name="Liao X.Y."/>
            <person name="Jiang Y.T."/>
            <person name="Sun W.H."/>
            <person name="Chen J."/>
            <person name="Chen Y.Q."/>
            <person name="Ai Y."/>
            <person name="Zhai J.W."/>
            <person name="Wu S.S."/>
            <person name="Zhou Z."/>
            <person name="Hsiao Y.Y."/>
            <person name="Wu W.L."/>
            <person name="Chen Y.Y."/>
            <person name="Lin Y.F."/>
            <person name="Hsu J.L."/>
            <person name="Li C.Y."/>
            <person name="Wang Z.W."/>
            <person name="Zhao X."/>
            <person name="Zhong W.Y."/>
            <person name="Ma X.K."/>
            <person name="Ma L."/>
            <person name="Huang J."/>
            <person name="Chen G.Z."/>
            <person name="Huang M.Z."/>
            <person name="Huang L."/>
            <person name="Peng D.H."/>
            <person name="Luo Y.B."/>
            <person name="Zou S.Q."/>
            <person name="Chen S.P."/>
            <person name="Lan S."/>
            <person name="Tsai W.C."/>
            <person name="Van de Peer Y."/>
            <person name="Liu Z.J."/>
        </authorList>
    </citation>
    <scope>NUCLEOTIDE SEQUENCE [LARGE SCALE GENOMIC DNA]</scope>
    <source>
        <strain evidence="2">Lor288</strain>
    </source>
</reference>
<evidence type="ECO:0000256" key="1">
    <source>
        <dbReference type="SAM" id="MobiDB-lite"/>
    </source>
</evidence>
<sequence length="143" mass="16020">MPIRRDRPLKKKLAPWRSTTTPAQHRTKSSIIVPPALPIFKKERDFGPSIKSFNCRSPSSHRPTLNSRFSFSARLNRLRLNSLPTPSVPLQSPNWPPPPSEVAANAMFEVVVRCRLHLKPPSKLCLKSPPKLPLKSPSSTTSV</sequence>
<feature type="region of interest" description="Disordered" evidence="1">
    <location>
        <begin position="1"/>
        <end position="28"/>
    </location>
</feature>
<keyword evidence="3" id="KW-1185">Reference proteome</keyword>
<gene>
    <name evidence="2" type="ORF">KSP40_PGU017286</name>
</gene>
<evidence type="ECO:0000313" key="2">
    <source>
        <dbReference type="EMBL" id="KAK8937873.1"/>
    </source>
</evidence>
<dbReference type="EMBL" id="JBBWWR010000021">
    <property type="protein sequence ID" value="KAK8937873.1"/>
    <property type="molecule type" value="Genomic_DNA"/>
</dbReference>
<dbReference type="Proteomes" id="UP001412067">
    <property type="component" value="Unassembled WGS sequence"/>
</dbReference>
<protein>
    <submittedName>
        <fullName evidence="2">Uncharacterized protein</fullName>
    </submittedName>
</protein>
<organism evidence="2 3">
    <name type="scientific">Platanthera guangdongensis</name>
    <dbReference type="NCBI Taxonomy" id="2320717"/>
    <lineage>
        <taxon>Eukaryota</taxon>
        <taxon>Viridiplantae</taxon>
        <taxon>Streptophyta</taxon>
        <taxon>Embryophyta</taxon>
        <taxon>Tracheophyta</taxon>
        <taxon>Spermatophyta</taxon>
        <taxon>Magnoliopsida</taxon>
        <taxon>Liliopsida</taxon>
        <taxon>Asparagales</taxon>
        <taxon>Orchidaceae</taxon>
        <taxon>Orchidoideae</taxon>
        <taxon>Orchideae</taxon>
        <taxon>Orchidinae</taxon>
        <taxon>Platanthera</taxon>
    </lineage>
</organism>
<accession>A0ABR2LD92</accession>
<evidence type="ECO:0000313" key="3">
    <source>
        <dbReference type="Proteomes" id="UP001412067"/>
    </source>
</evidence>
<comment type="caution">
    <text evidence="2">The sequence shown here is derived from an EMBL/GenBank/DDBJ whole genome shotgun (WGS) entry which is preliminary data.</text>
</comment>
<name>A0ABR2LD92_9ASPA</name>
<proteinExistence type="predicted"/>